<evidence type="ECO:0008006" key="3">
    <source>
        <dbReference type="Google" id="ProtNLM"/>
    </source>
</evidence>
<dbReference type="Proteomes" id="UP001196870">
    <property type="component" value="Unassembled WGS sequence"/>
</dbReference>
<dbReference type="EMBL" id="JAAGBB010000006">
    <property type="protein sequence ID" value="MBR0664005.1"/>
    <property type="molecule type" value="Genomic_DNA"/>
</dbReference>
<keyword evidence="2" id="KW-1185">Reference proteome</keyword>
<dbReference type="Gene3D" id="3.30.360.10">
    <property type="entry name" value="Dihydrodipicolinate Reductase, domain 2"/>
    <property type="match status" value="1"/>
</dbReference>
<accession>A0ABS5EVL2</accession>
<organism evidence="1 2">
    <name type="scientific">Plastoroseomonas hellenica</name>
    <dbReference type="NCBI Taxonomy" id="2687306"/>
    <lineage>
        <taxon>Bacteria</taxon>
        <taxon>Pseudomonadati</taxon>
        <taxon>Pseudomonadota</taxon>
        <taxon>Alphaproteobacteria</taxon>
        <taxon>Acetobacterales</taxon>
        <taxon>Acetobacteraceae</taxon>
        <taxon>Plastoroseomonas</taxon>
    </lineage>
</organism>
<evidence type="ECO:0000313" key="1">
    <source>
        <dbReference type="EMBL" id="MBR0664005.1"/>
    </source>
</evidence>
<gene>
    <name evidence="1" type="ORF">GXW71_06510</name>
</gene>
<dbReference type="Gene3D" id="3.40.50.720">
    <property type="entry name" value="NAD(P)-binding Rossmann-like Domain"/>
    <property type="match status" value="1"/>
</dbReference>
<dbReference type="SUPFAM" id="SSF51735">
    <property type="entry name" value="NAD(P)-binding Rossmann-fold domains"/>
    <property type="match status" value="1"/>
</dbReference>
<sequence>MAEMTASSDITAIVFFDFPTGRTIDVVRSLNAGIHVLCYGAFASSLSDARDMATAAARPGAVSCVAKPMMRGPYDRAIQKFLRSGRLGRITVMDVIQTSPANVHGGSFRPFELVKYIGGNALNIWEYADTLNAWLSPYESLYAVGAAPLGDQKYDAGLRRSDVAPQILMISGVLANGAIAVEYHGGISRLKNNHDLLTVYGSLGTFRYHFGNHRAFFAEAGEDFVAMGDDILTRDPQEIDPAQEFFDIITRKATPRDGLSLRPFEEALRIMQKVEAIRHSYLYNRPFDLSEL</sequence>
<proteinExistence type="predicted"/>
<evidence type="ECO:0000313" key="2">
    <source>
        <dbReference type="Proteomes" id="UP001196870"/>
    </source>
</evidence>
<reference evidence="2" key="1">
    <citation type="journal article" date="2021" name="Syst. Appl. Microbiol.">
        <title>Roseomonas hellenica sp. nov., isolated from roots of wild-growing Alkanna tinctoria.</title>
        <authorList>
            <person name="Rat A."/>
            <person name="Naranjo H.D."/>
            <person name="Lebbe L."/>
            <person name="Cnockaert M."/>
            <person name="Krigas N."/>
            <person name="Grigoriadou K."/>
            <person name="Maloupa E."/>
            <person name="Willems A."/>
        </authorList>
    </citation>
    <scope>NUCLEOTIDE SEQUENCE [LARGE SCALE GENOMIC DNA]</scope>
    <source>
        <strain evidence="2">LMG 31523</strain>
    </source>
</reference>
<comment type="caution">
    <text evidence="1">The sequence shown here is derived from an EMBL/GenBank/DDBJ whole genome shotgun (WGS) entry which is preliminary data.</text>
</comment>
<name>A0ABS5EVL2_9PROT</name>
<protein>
    <recommendedName>
        <fullName evidence="3">Gfo/Idh/MocA-like oxidoreductase N-terminal domain-containing protein</fullName>
    </recommendedName>
</protein>
<dbReference type="InterPro" id="IPR036291">
    <property type="entry name" value="NAD(P)-bd_dom_sf"/>
</dbReference>
<dbReference type="RefSeq" id="WP_211851609.1">
    <property type="nucleotide sequence ID" value="NZ_JAAGBB010000006.1"/>
</dbReference>